<protein>
    <recommendedName>
        <fullName evidence="2">Reverse transcriptase/retrotransposon-derived protein RNase H-like domain-containing protein</fullName>
    </recommendedName>
</protein>
<gene>
    <name evidence="1" type="ORF">EJD97_012944</name>
</gene>
<name>A0A6N2BC39_SOLCI</name>
<dbReference type="EMBL" id="RXGB01003310">
    <property type="protein sequence ID" value="TMW92517.1"/>
    <property type="molecule type" value="Genomic_DNA"/>
</dbReference>
<dbReference type="PANTHER" id="PTHR46148">
    <property type="entry name" value="CHROMO DOMAIN-CONTAINING PROTEIN"/>
    <property type="match status" value="1"/>
</dbReference>
<dbReference type="InterPro" id="IPR043502">
    <property type="entry name" value="DNA/RNA_pol_sf"/>
</dbReference>
<proteinExistence type="predicted"/>
<organism evidence="1">
    <name type="scientific">Solanum chilense</name>
    <name type="common">Tomato</name>
    <name type="synonym">Lycopersicon chilense</name>
    <dbReference type="NCBI Taxonomy" id="4083"/>
    <lineage>
        <taxon>Eukaryota</taxon>
        <taxon>Viridiplantae</taxon>
        <taxon>Streptophyta</taxon>
        <taxon>Embryophyta</taxon>
        <taxon>Tracheophyta</taxon>
        <taxon>Spermatophyta</taxon>
        <taxon>Magnoliopsida</taxon>
        <taxon>eudicotyledons</taxon>
        <taxon>Gunneridae</taxon>
        <taxon>Pentapetalae</taxon>
        <taxon>asterids</taxon>
        <taxon>lamiids</taxon>
        <taxon>Solanales</taxon>
        <taxon>Solanaceae</taxon>
        <taxon>Solanoideae</taxon>
        <taxon>Solaneae</taxon>
        <taxon>Solanum</taxon>
        <taxon>Solanum subgen. Lycopersicon</taxon>
    </lineage>
</organism>
<dbReference type="SUPFAM" id="SSF56672">
    <property type="entry name" value="DNA/RNA polymerases"/>
    <property type="match status" value="1"/>
</dbReference>
<dbReference type="PANTHER" id="PTHR46148:SF60">
    <property type="entry name" value="CHROMO DOMAIN-CONTAINING PROTEIN"/>
    <property type="match status" value="1"/>
</dbReference>
<accession>A0A6N2BC39</accession>
<reference evidence="1" key="1">
    <citation type="submission" date="2019-05" db="EMBL/GenBank/DDBJ databases">
        <title>The de novo reference genome and transcriptome assemblies of the wild tomato species Solanum chilense.</title>
        <authorList>
            <person name="Stam R."/>
            <person name="Nosenko T."/>
            <person name="Hoerger A.C."/>
            <person name="Stephan W."/>
            <person name="Seidel M.A."/>
            <person name="Kuhn J.M.M."/>
            <person name="Haberer G."/>
            <person name="Tellier A."/>
        </authorList>
    </citation>
    <scope>NUCLEOTIDE SEQUENCE</scope>
    <source>
        <tissue evidence="1">Mature leaves</tissue>
    </source>
</reference>
<sequence>MNTMRATIRRVGEEVANAVVPLQDMMAQANWEIGTPVNKNSSTMASHFRGFTIMNPPMFYWSKVNEDHQYFLDEVYKILFTMWVTLNEKVKKSTYYLKDVAQIWHRNSNRDAKRARHYDGGASKGKLKIQDNPRFKKRLSNQVPSNVSRTNKDRVLNPKAQGGTISVSQEVDPKKMNAVKNWPRPPKSHGFSKILGLARGLQELKDNLTSALVLTLSEGTEGFVVYCDASRVGLGCFLMPHGKVTPYFSRQLKWNGLKRDMAHFMAKSPNFQQVKAEHQKSGGLEVDQNLSYEDVPVEILDLQVKKLSIKEVASVKVLWKNHFVESATWEAEDDMMSR</sequence>
<evidence type="ECO:0000313" key="1">
    <source>
        <dbReference type="EMBL" id="TMW92517.1"/>
    </source>
</evidence>
<dbReference type="AlphaFoldDB" id="A0A6N2BC39"/>
<comment type="caution">
    <text evidence="1">The sequence shown here is derived from an EMBL/GenBank/DDBJ whole genome shotgun (WGS) entry which is preliminary data.</text>
</comment>
<evidence type="ECO:0008006" key="2">
    <source>
        <dbReference type="Google" id="ProtNLM"/>
    </source>
</evidence>